<comment type="caution">
    <text evidence="1">The sequence shown here is derived from an EMBL/GenBank/DDBJ whole genome shotgun (WGS) entry which is preliminary data.</text>
</comment>
<sequence>MGKLSRPLLRLKGHELVPPEEDRRVDLDIFDVLLPCRIYEVSYKVASLGQVSPTLEFLLRLAKAAPGIADEEAAAFFGYSQTEMAYVLEEAIGPGYLERRAGKLWLTISGEGLFKADDEQPSIYTVEARRRSFGFDLMAIAPQVKRFLDELERLLPELPSEDPAGTGRVAERVPARFKQFFRELADQADRGKTERRDIYSIDPVVTPGERYQMPLRFVTFAQASNPSAAEIDLSSWRMDHEVADRPEIERAVALFVKDQQTSAAHLDAASGYQTLIDMAPEFLKEFTTRNGLSEIRYWREAVSRAGEPRTDRKTIPIVGSLLLPGNIERVQAVLDYGLRNVTEVPVNIYAVAPQTRRWGATTQQRDLLTLIQEKTALILPGDKPDMKSVCLYAWDKPAQYTAKTFDEIQVVRVGDFPKSLELLLVPGVMVAAIVHAPLGASTGNPVPLGLASFDPLVIDRAYAYFLERYQFYQSKGRPD</sequence>
<protein>
    <submittedName>
        <fullName evidence="1">Uncharacterized protein</fullName>
    </submittedName>
</protein>
<name>A0ABU4XLW6_9HYPH</name>
<dbReference type="EMBL" id="JAVIIZ010000015">
    <property type="protein sequence ID" value="MDX8474830.1"/>
    <property type="molecule type" value="Genomic_DNA"/>
</dbReference>
<keyword evidence="2" id="KW-1185">Reference proteome</keyword>
<accession>A0ABU4XLW6</accession>
<gene>
    <name evidence="1" type="ORF">RFM27_22330</name>
</gene>
<evidence type="ECO:0000313" key="1">
    <source>
        <dbReference type="EMBL" id="MDX8474830.1"/>
    </source>
</evidence>
<dbReference type="InterPro" id="IPR047622">
    <property type="entry name" value="GPR1_FUN34_YAAH"/>
</dbReference>
<dbReference type="PROSITE" id="PS01114">
    <property type="entry name" value="GPR1_FUN34_YAAH"/>
    <property type="match status" value="1"/>
</dbReference>
<evidence type="ECO:0000313" key="2">
    <source>
        <dbReference type="Proteomes" id="UP001271780"/>
    </source>
</evidence>
<reference evidence="1 2" key="1">
    <citation type="submission" date="2023-08" db="EMBL/GenBank/DDBJ databases">
        <title>Implementing the SeqCode for naming new Mesorhizobium species isolated from Vachellia karroo root nodules.</title>
        <authorList>
            <person name="Van Lill M."/>
        </authorList>
    </citation>
    <scope>NUCLEOTIDE SEQUENCE [LARGE SCALE GENOMIC DNA]</scope>
    <source>
        <strain evidence="1 2">VK23A</strain>
    </source>
</reference>
<dbReference type="RefSeq" id="WP_320249876.1">
    <property type="nucleotide sequence ID" value="NZ_JAVIIX010000014.1"/>
</dbReference>
<proteinExistence type="predicted"/>
<dbReference type="Proteomes" id="UP001271780">
    <property type="component" value="Unassembled WGS sequence"/>
</dbReference>
<organism evidence="1 2">
    <name type="scientific">Mesorhizobium dulcispinae</name>
    <dbReference type="NCBI Taxonomy" id="3072316"/>
    <lineage>
        <taxon>Bacteria</taxon>
        <taxon>Pseudomonadati</taxon>
        <taxon>Pseudomonadota</taxon>
        <taxon>Alphaproteobacteria</taxon>
        <taxon>Hyphomicrobiales</taxon>
        <taxon>Phyllobacteriaceae</taxon>
        <taxon>Mesorhizobium</taxon>
    </lineage>
</organism>